<dbReference type="GO" id="GO:0008270">
    <property type="term" value="F:zinc ion binding"/>
    <property type="evidence" value="ECO:0007669"/>
    <property type="project" value="UniProtKB-KW"/>
</dbReference>
<dbReference type="SMART" id="SM00184">
    <property type="entry name" value="RING"/>
    <property type="match status" value="1"/>
</dbReference>
<dbReference type="PANTHER" id="PTHR23041">
    <property type="entry name" value="RING FINGER DOMAIN-CONTAINING"/>
    <property type="match status" value="1"/>
</dbReference>
<organism evidence="7 8">
    <name type="scientific">Poecile atricapillus</name>
    <name type="common">Black-capped chickadee</name>
    <name type="synonym">Parus atricapillus</name>
    <dbReference type="NCBI Taxonomy" id="48891"/>
    <lineage>
        <taxon>Eukaryota</taxon>
        <taxon>Metazoa</taxon>
        <taxon>Chordata</taxon>
        <taxon>Craniata</taxon>
        <taxon>Vertebrata</taxon>
        <taxon>Euteleostomi</taxon>
        <taxon>Archelosauria</taxon>
        <taxon>Archosauria</taxon>
        <taxon>Dinosauria</taxon>
        <taxon>Saurischia</taxon>
        <taxon>Theropoda</taxon>
        <taxon>Coelurosauria</taxon>
        <taxon>Aves</taxon>
        <taxon>Neognathae</taxon>
        <taxon>Neoaves</taxon>
        <taxon>Telluraves</taxon>
        <taxon>Australaves</taxon>
        <taxon>Passeriformes</taxon>
        <taxon>Paridae</taxon>
        <taxon>Poecile</taxon>
    </lineage>
</organism>
<evidence type="ECO:0000256" key="2">
    <source>
        <dbReference type="ARBA" id="ARBA00022771"/>
    </source>
</evidence>
<keyword evidence="3" id="KW-0862">Zinc</keyword>
<dbReference type="Gene3D" id="3.30.40.10">
    <property type="entry name" value="Zinc/RING finger domain, C3HC4 (zinc finger)"/>
    <property type="match status" value="1"/>
</dbReference>
<evidence type="ECO:0000259" key="6">
    <source>
        <dbReference type="PROSITE" id="PS50089"/>
    </source>
</evidence>
<dbReference type="GO" id="GO:0045944">
    <property type="term" value="P:positive regulation of transcription by RNA polymerase II"/>
    <property type="evidence" value="ECO:0007669"/>
    <property type="project" value="TreeGrafter"/>
</dbReference>
<evidence type="ECO:0000313" key="8">
    <source>
        <dbReference type="Proteomes" id="UP000540071"/>
    </source>
</evidence>
<dbReference type="PROSITE" id="PS00518">
    <property type="entry name" value="ZF_RING_1"/>
    <property type="match status" value="1"/>
</dbReference>
<feature type="domain" description="RING-type" evidence="6">
    <location>
        <begin position="124"/>
        <end position="169"/>
    </location>
</feature>
<feature type="non-terminal residue" evidence="7">
    <location>
        <position position="1"/>
    </location>
</feature>
<comment type="caution">
    <text evidence="7">The sequence shown here is derived from an EMBL/GenBank/DDBJ whole genome shotgun (WGS) entry which is preliminary data.</text>
</comment>
<reference evidence="7 8" key="1">
    <citation type="submission" date="2019-09" db="EMBL/GenBank/DDBJ databases">
        <title>Bird 10,000 Genomes (B10K) Project - Family phase.</title>
        <authorList>
            <person name="Zhang G."/>
        </authorList>
    </citation>
    <scope>NUCLEOTIDE SEQUENCE [LARGE SCALE GENOMIC DNA]</scope>
    <source>
        <strain evidence="7">OUT-0023</strain>
        <tissue evidence="7">Blood</tissue>
    </source>
</reference>
<evidence type="ECO:0000256" key="5">
    <source>
        <dbReference type="SAM" id="MobiDB-lite"/>
    </source>
</evidence>
<feature type="region of interest" description="Disordered" evidence="5">
    <location>
        <begin position="1"/>
        <end position="45"/>
    </location>
</feature>
<gene>
    <name evidence="7" type="primary">Rnf4_0</name>
    <name evidence="7" type="ORF">POEATR_R08143</name>
</gene>
<dbReference type="Pfam" id="PF13923">
    <property type="entry name" value="zf-C3HC4_2"/>
    <property type="match status" value="1"/>
</dbReference>
<dbReference type="SUPFAM" id="SSF57850">
    <property type="entry name" value="RING/U-box"/>
    <property type="match status" value="1"/>
</dbReference>
<dbReference type="InterPro" id="IPR001841">
    <property type="entry name" value="Znf_RING"/>
</dbReference>
<keyword evidence="7" id="KW-0436">Ligase</keyword>
<keyword evidence="2 4" id="KW-0863">Zinc-finger</keyword>
<evidence type="ECO:0000256" key="3">
    <source>
        <dbReference type="ARBA" id="ARBA00022833"/>
    </source>
</evidence>
<dbReference type="EMBL" id="VZSS01000007">
    <property type="protein sequence ID" value="NWZ75609.1"/>
    <property type="molecule type" value="Genomic_DNA"/>
</dbReference>
<dbReference type="PANTHER" id="PTHR23041:SF78">
    <property type="entry name" value="E3 UBIQUITIN-PROTEIN LIGASE RNF4"/>
    <property type="match status" value="1"/>
</dbReference>
<dbReference type="GO" id="GO:0016874">
    <property type="term" value="F:ligase activity"/>
    <property type="evidence" value="ECO:0007669"/>
    <property type="project" value="UniProtKB-KW"/>
</dbReference>
<name>A0A7K7Q6Z7_POEAT</name>
<evidence type="ECO:0000313" key="7">
    <source>
        <dbReference type="EMBL" id="NWZ75609.1"/>
    </source>
</evidence>
<dbReference type="InterPro" id="IPR013083">
    <property type="entry name" value="Znf_RING/FYVE/PHD"/>
</dbReference>
<dbReference type="InterPro" id="IPR017907">
    <property type="entry name" value="Znf_RING_CS"/>
</dbReference>
<dbReference type="Proteomes" id="UP000540071">
    <property type="component" value="Unassembled WGS sequence"/>
</dbReference>
<keyword evidence="1" id="KW-0479">Metal-binding</keyword>
<dbReference type="AlphaFoldDB" id="A0A7K7Q6Z7"/>
<dbReference type="InterPro" id="IPR047134">
    <property type="entry name" value="RNF4"/>
</dbReference>
<evidence type="ECO:0000256" key="1">
    <source>
        <dbReference type="ARBA" id="ARBA00022723"/>
    </source>
</evidence>
<sequence>MSPGGEVDASPAHKRSRLLPSRATGTLQREPRDPEESGSPALEPEIIDLTGESSEPEVITINDDESPVVSSDWHTPLHIAFKLVSLELLGLSSGFYFSEYHLQRLHVLSASVPSSAEPGVVISCPICMDFYSEIVQSGRELVSTMCGHVFCSACLPRALDTAQMCPICRVELGPGLYHPIYF</sequence>
<accession>A0A7K7Q6Z7</accession>
<keyword evidence="8" id="KW-1185">Reference proteome</keyword>
<feature type="non-terminal residue" evidence="7">
    <location>
        <position position="182"/>
    </location>
</feature>
<protein>
    <submittedName>
        <fullName evidence="7">RNF4 ligase</fullName>
    </submittedName>
</protein>
<evidence type="ECO:0000256" key="4">
    <source>
        <dbReference type="PROSITE-ProRule" id="PRU00175"/>
    </source>
</evidence>
<dbReference type="PROSITE" id="PS50089">
    <property type="entry name" value="ZF_RING_2"/>
    <property type="match status" value="1"/>
</dbReference>
<proteinExistence type="predicted"/>